<dbReference type="SUPFAM" id="SSF53822">
    <property type="entry name" value="Periplasmic binding protein-like I"/>
    <property type="match status" value="1"/>
</dbReference>
<dbReference type="AlphaFoldDB" id="A0A382NFK6"/>
<organism evidence="3">
    <name type="scientific">marine metagenome</name>
    <dbReference type="NCBI Taxonomy" id="408172"/>
    <lineage>
        <taxon>unclassified sequences</taxon>
        <taxon>metagenomes</taxon>
        <taxon>ecological metagenomes</taxon>
    </lineage>
</organism>
<name>A0A382NFK6_9ZZZZ</name>
<evidence type="ECO:0000313" key="3">
    <source>
        <dbReference type="EMBL" id="SVC59480.1"/>
    </source>
</evidence>
<dbReference type="Gene3D" id="3.40.50.2300">
    <property type="match status" value="1"/>
</dbReference>
<accession>A0A382NFK6</accession>
<keyword evidence="1" id="KW-0732">Signal</keyword>
<reference evidence="3" key="1">
    <citation type="submission" date="2018-05" db="EMBL/GenBank/DDBJ databases">
        <authorList>
            <person name="Lanie J.A."/>
            <person name="Ng W.-L."/>
            <person name="Kazmierczak K.M."/>
            <person name="Andrzejewski T.M."/>
            <person name="Davidsen T.M."/>
            <person name="Wayne K.J."/>
            <person name="Tettelin H."/>
            <person name="Glass J.I."/>
            <person name="Rusch D."/>
            <person name="Podicherti R."/>
            <person name="Tsui H.-C.T."/>
            <person name="Winkler M.E."/>
        </authorList>
    </citation>
    <scope>NUCLEOTIDE SEQUENCE</scope>
</reference>
<dbReference type="PANTHER" id="PTHR30483">
    <property type="entry name" value="LEUCINE-SPECIFIC-BINDING PROTEIN"/>
    <property type="match status" value="1"/>
</dbReference>
<dbReference type="PANTHER" id="PTHR30483:SF6">
    <property type="entry name" value="PERIPLASMIC BINDING PROTEIN OF ABC TRANSPORTER FOR NATURAL AMINO ACIDS"/>
    <property type="match status" value="1"/>
</dbReference>
<dbReference type="EMBL" id="UINC01099874">
    <property type="protein sequence ID" value="SVC59480.1"/>
    <property type="molecule type" value="Genomic_DNA"/>
</dbReference>
<feature type="non-terminal residue" evidence="3">
    <location>
        <position position="330"/>
    </location>
</feature>
<proteinExistence type="predicted"/>
<dbReference type="Pfam" id="PF13458">
    <property type="entry name" value="Peripla_BP_6"/>
    <property type="match status" value="1"/>
</dbReference>
<dbReference type="InterPro" id="IPR028082">
    <property type="entry name" value="Peripla_BP_I"/>
</dbReference>
<feature type="domain" description="Leucine-binding protein" evidence="2">
    <location>
        <begin position="129"/>
        <end position="328"/>
    </location>
</feature>
<gene>
    <name evidence="3" type="ORF">METZ01_LOCUS312334</name>
</gene>
<dbReference type="PROSITE" id="PS51257">
    <property type="entry name" value="PROKAR_LIPOPROTEIN"/>
    <property type="match status" value="1"/>
</dbReference>
<protein>
    <recommendedName>
        <fullName evidence="2">Leucine-binding protein domain-containing protein</fullName>
    </recommendedName>
</protein>
<evidence type="ECO:0000256" key="1">
    <source>
        <dbReference type="ARBA" id="ARBA00022729"/>
    </source>
</evidence>
<dbReference type="InterPro" id="IPR028081">
    <property type="entry name" value="Leu-bd"/>
</dbReference>
<sequence>MIYSPKRGQERAWICSSTAFFLATVVISSSCSVVTYQRLSDNVEASPEDLNQVKVEDLELSHSDSVTLPKNTVEGLPEYSDITFTPIIGAIIPEFGSPRMMTNTGGILEGMRIALDVFENENRQFSKPQLVVIPGGDDIQGITEAIQNFTEVQVLGIVAPLQDRIMLEMSLKKDLSLPVISPISASFDSNSRSFISLVGVDPGASRMLARQAITSGLKTVAIVHSRDLKSTFEAEIFRAEFMELGGSILGKFEYPVGATFFEEELRAVEELQPDMLFLPVPGEDVELLAPQVTFFGLDSLGIRVFGTAGWIQEDILNAVDTRHTDGVVAA</sequence>
<dbReference type="InterPro" id="IPR051010">
    <property type="entry name" value="BCAA_transport"/>
</dbReference>
<evidence type="ECO:0000259" key="2">
    <source>
        <dbReference type="Pfam" id="PF13458"/>
    </source>
</evidence>